<evidence type="ECO:0000256" key="5">
    <source>
        <dbReference type="ARBA" id="ARBA00022989"/>
    </source>
</evidence>
<feature type="domain" description="ABC transmembrane type-1" evidence="8">
    <location>
        <begin position="71"/>
        <end position="284"/>
    </location>
</feature>
<dbReference type="InterPro" id="IPR051393">
    <property type="entry name" value="ABC_transporter_permease"/>
</dbReference>
<feature type="transmembrane region" description="Helical" evidence="7">
    <location>
        <begin position="207"/>
        <end position="225"/>
    </location>
</feature>
<dbReference type="AlphaFoldDB" id="A0A1H1SUE7"/>
<dbReference type="RefSeq" id="WP_231954163.1">
    <property type="nucleotide sequence ID" value="NZ_BOMJ01000009.1"/>
</dbReference>
<feature type="transmembrane region" description="Helical" evidence="7">
    <location>
        <begin position="12"/>
        <end position="31"/>
    </location>
</feature>
<feature type="transmembrane region" description="Helical" evidence="7">
    <location>
        <begin position="262"/>
        <end position="283"/>
    </location>
</feature>
<feature type="transmembrane region" description="Helical" evidence="7">
    <location>
        <begin position="157"/>
        <end position="182"/>
    </location>
</feature>
<evidence type="ECO:0000256" key="3">
    <source>
        <dbReference type="ARBA" id="ARBA00022475"/>
    </source>
</evidence>
<dbReference type="PROSITE" id="PS50928">
    <property type="entry name" value="ABC_TM1"/>
    <property type="match status" value="1"/>
</dbReference>
<evidence type="ECO:0000256" key="6">
    <source>
        <dbReference type="ARBA" id="ARBA00023136"/>
    </source>
</evidence>
<evidence type="ECO:0000256" key="1">
    <source>
        <dbReference type="ARBA" id="ARBA00004651"/>
    </source>
</evidence>
<dbReference type="Gene3D" id="1.10.3720.10">
    <property type="entry name" value="MetI-like"/>
    <property type="match status" value="1"/>
</dbReference>
<evidence type="ECO:0000313" key="9">
    <source>
        <dbReference type="EMBL" id="SDS51346.1"/>
    </source>
</evidence>
<comment type="subcellular location">
    <subcellularLocation>
        <location evidence="1 7">Cell membrane</location>
        <topology evidence="1 7">Multi-pass membrane protein</topology>
    </subcellularLocation>
</comment>
<accession>A0A1H1SUE7</accession>
<dbReference type="PANTHER" id="PTHR30193:SF41">
    <property type="entry name" value="DIACETYLCHITOBIOSE UPTAKE SYSTEM PERMEASE PROTEIN NGCF"/>
    <property type="match status" value="1"/>
</dbReference>
<name>A0A1H1SUE7_9ACTN</name>
<dbReference type="EMBL" id="LT629758">
    <property type="protein sequence ID" value="SDS51346.1"/>
    <property type="molecule type" value="Genomic_DNA"/>
</dbReference>
<dbReference type="Proteomes" id="UP000198688">
    <property type="component" value="Chromosome I"/>
</dbReference>
<evidence type="ECO:0000256" key="7">
    <source>
        <dbReference type="RuleBase" id="RU363032"/>
    </source>
</evidence>
<comment type="similarity">
    <text evidence="7">Belongs to the binding-protein-dependent transport system permease family.</text>
</comment>
<protein>
    <submittedName>
        <fullName evidence="9">Carbohydrate ABC transporter membrane protein 1, CUT1 family</fullName>
    </submittedName>
</protein>
<keyword evidence="2 7" id="KW-0813">Transport</keyword>
<sequence length="295" mass="32252">MTRAHKSGRYTVAPLLLTAVAAVLFALFFVWPGALGLIYSFTDYRGIGSLDFVGFENYTELAGDADFWSSLLRTVLFVCCSVPLIYVMSLGVAVLLTNERAKGRTPAKVIFFLPWLISPIVTGVIWRWTFGESFGFVNYLLGTLGFGPVPWQSNADLSLAVVVVASAWAATAFNMLLFIAALRNVPVSYLEAGQLDGANAWQRFRHITLPAIAPTSYMVVLLSIIGQMKEFAMVQALNGGGPGTSNRLIVQYIYETGFDSAYVGYASAVSIVLMVLLLIVAYAQTRLEKRATRDI</sequence>
<dbReference type="GO" id="GO:0055085">
    <property type="term" value="P:transmembrane transport"/>
    <property type="evidence" value="ECO:0007669"/>
    <property type="project" value="InterPro"/>
</dbReference>
<keyword evidence="4 7" id="KW-0812">Transmembrane</keyword>
<organism evidence="9 10">
    <name type="scientific">Actinoplanes derwentensis</name>
    <dbReference type="NCBI Taxonomy" id="113562"/>
    <lineage>
        <taxon>Bacteria</taxon>
        <taxon>Bacillati</taxon>
        <taxon>Actinomycetota</taxon>
        <taxon>Actinomycetes</taxon>
        <taxon>Micromonosporales</taxon>
        <taxon>Micromonosporaceae</taxon>
        <taxon>Actinoplanes</taxon>
    </lineage>
</organism>
<evidence type="ECO:0000256" key="2">
    <source>
        <dbReference type="ARBA" id="ARBA00022448"/>
    </source>
</evidence>
<dbReference type="CDD" id="cd06261">
    <property type="entry name" value="TM_PBP2"/>
    <property type="match status" value="1"/>
</dbReference>
<dbReference type="STRING" id="113562.SAMN04489716_0950"/>
<evidence type="ECO:0000256" key="4">
    <source>
        <dbReference type="ARBA" id="ARBA00022692"/>
    </source>
</evidence>
<feature type="transmembrane region" description="Helical" evidence="7">
    <location>
        <begin position="109"/>
        <end position="129"/>
    </location>
</feature>
<reference evidence="9 10" key="1">
    <citation type="submission" date="2016-10" db="EMBL/GenBank/DDBJ databases">
        <authorList>
            <person name="de Groot N.N."/>
        </authorList>
    </citation>
    <scope>NUCLEOTIDE SEQUENCE [LARGE SCALE GENOMIC DNA]</scope>
    <source>
        <strain evidence="9 10">DSM 43941</strain>
    </source>
</reference>
<dbReference type="SUPFAM" id="SSF161098">
    <property type="entry name" value="MetI-like"/>
    <property type="match status" value="1"/>
</dbReference>
<dbReference type="GO" id="GO:0005886">
    <property type="term" value="C:plasma membrane"/>
    <property type="evidence" value="ECO:0007669"/>
    <property type="project" value="UniProtKB-SubCell"/>
</dbReference>
<dbReference type="InterPro" id="IPR035906">
    <property type="entry name" value="MetI-like_sf"/>
</dbReference>
<gene>
    <name evidence="9" type="ORF">SAMN04489716_0950</name>
</gene>
<keyword evidence="5 7" id="KW-1133">Transmembrane helix</keyword>
<evidence type="ECO:0000259" key="8">
    <source>
        <dbReference type="PROSITE" id="PS50928"/>
    </source>
</evidence>
<keyword evidence="10" id="KW-1185">Reference proteome</keyword>
<dbReference type="Pfam" id="PF00528">
    <property type="entry name" value="BPD_transp_1"/>
    <property type="match status" value="1"/>
</dbReference>
<keyword evidence="6 7" id="KW-0472">Membrane</keyword>
<dbReference type="InterPro" id="IPR000515">
    <property type="entry name" value="MetI-like"/>
</dbReference>
<keyword evidence="3" id="KW-1003">Cell membrane</keyword>
<proteinExistence type="inferred from homology"/>
<evidence type="ECO:0000313" key="10">
    <source>
        <dbReference type="Proteomes" id="UP000198688"/>
    </source>
</evidence>
<dbReference type="PANTHER" id="PTHR30193">
    <property type="entry name" value="ABC TRANSPORTER PERMEASE PROTEIN"/>
    <property type="match status" value="1"/>
</dbReference>
<feature type="transmembrane region" description="Helical" evidence="7">
    <location>
        <begin position="75"/>
        <end position="97"/>
    </location>
</feature>